<protein>
    <recommendedName>
        <fullName evidence="2">Myb-like domain-containing protein</fullName>
    </recommendedName>
</protein>
<dbReference type="Proteomes" id="UP001187192">
    <property type="component" value="Unassembled WGS sequence"/>
</dbReference>
<sequence length="407" mass="44705">MADTQQGGANTTTSSSSSVMREYRKGNWTVSETMILIEAKKMDDERRMKRSTGGTDSEGSMIRINKPAELRWKWVEDYCWRKNCMRSQNQCNDKWDNLMRDYKKVRDYERKLPSTTTSSTEHCQDQSYWKLEKNDRKEKNLPTNMLPQIYDALVEVVERKTSTTPASVSAGIVGISSPPLSSTTAPTTTLVPFGVVERTTAASAVAATGDRGGSTSIIHHQQDPLMASQALLQHHISPLPIAALPLPPPPAAPSSIQPQPLSYSQPILPTVDSDTRENPSSSHSPAKRRRKEDQQQGQGQAQAQAAGTTSASGRSTSTSSSSREVVASAISKSASIIAEALQASEEREERRHRDLLSLHERRLKIEESKNEINRQGINGLVDAINNLANSIQALASDKHAQSTSKPS</sequence>
<dbReference type="InterPro" id="IPR001005">
    <property type="entry name" value="SANT/Myb"/>
</dbReference>
<evidence type="ECO:0000256" key="1">
    <source>
        <dbReference type="SAM" id="MobiDB-lite"/>
    </source>
</evidence>
<accession>A0AA88DRJ9</accession>
<dbReference type="Pfam" id="PF13837">
    <property type="entry name" value="Myb_DNA-bind_4"/>
    <property type="match status" value="1"/>
</dbReference>
<evidence type="ECO:0000313" key="3">
    <source>
        <dbReference type="EMBL" id="GMN60317.1"/>
    </source>
</evidence>
<feature type="domain" description="Myb-like" evidence="2">
    <location>
        <begin position="20"/>
        <end position="99"/>
    </location>
</feature>
<comment type="caution">
    <text evidence="3">The sequence shown here is derived from an EMBL/GenBank/DDBJ whole genome shotgun (WGS) entry which is preliminary data.</text>
</comment>
<feature type="compositionally biased region" description="Polar residues" evidence="1">
    <location>
        <begin position="1"/>
        <end position="10"/>
    </location>
</feature>
<feature type="compositionally biased region" description="Low complexity" evidence="1">
    <location>
        <begin position="253"/>
        <end position="262"/>
    </location>
</feature>
<dbReference type="AlphaFoldDB" id="A0AA88DRJ9"/>
<gene>
    <name evidence="3" type="ORF">TIFTF001_029395</name>
</gene>
<organism evidence="3 4">
    <name type="scientific">Ficus carica</name>
    <name type="common">Common fig</name>
    <dbReference type="NCBI Taxonomy" id="3494"/>
    <lineage>
        <taxon>Eukaryota</taxon>
        <taxon>Viridiplantae</taxon>
        <taxon>Streptophyta</taxon>
        <taxon>Embryophyta</taxon>
        <taxon>Tracheophyta</taxon>
        <taxon>Spermatophyta</taxon>
        <taxon>Magnoliopsida</taxon>
        <taxon>eudicotyledons</taxon>
        <taxon>Gunneridae</taxon>
        <taxon>Pentapetalae</taxon>
        <taxon>rosids</taxon>
        <taxon>fabids</taxon>
        <taxon>Rosales</taxon>
        <taxon>Moraceae</taxon>
        <taxon>Ficeae</taxon>
        <taxon>Ficus</taxon>
    </lineage>
</organism>
<evidence type="ECO:0000313" key="4">
    <source>
        <dbReference type="Proteomes" id="UP001187192"/>
    </source>
</evidence>
<dbReference type="PROSITE" id="PS50090">
    <property type="entry name" value="MYB_LIKE"/>
    <property type="match status" value="1"/>
</dbReference>
<dbReference type="Gramene" id="FCD_00016830-RA">
    <property type="protein sequence ID" value="FCD_00016830-RA:cds"/>
    <property type="gene ID" value="FCD_00016830"/>
</dbReference>
<reference evidence="3" key="1">
    <citation type="submission" date="2023-07" db="EMBL/GenBank/DDBJ databases">
        <title>draft genome sequence of fig (Ficus carica).</title>
        <authorList>
            <person name="Takahashi T."/>
            <person name="Nishimura K."/>
        </authorList>
    </citation>
    <scope>NUCLEOTIDE SEQUENCE</scope>
</reference>
<feature type="region of interest" description="Disordered" evidence="1">
    <location>
        <begin position="1"/>
        <end position="21"/>
    </location>
</feature>
<name>A0AA88DRJ9_FICCA</name>
<keyword evidence="4" id="KW-1185">Reference proteome</keyword>
<dbReference type="InterPro" id="IPR044822">
    <property type="entry name" value="Myb_DNA-bind_4"/>
</dbReference>
<dbReference type="Gene3D" id="1.10.10.60">
    <property type="entry name" value="Homeodomain-like"/>
    <property type="match status" value="1"/>
</dbReference>
<proteinExistence type="predicted"/>
<feature type="region of interest" description="Disordered" evidence="1">
    <location>
        <begin position="248"/>
        <end position="324"/>
    </location>
</feature>
<feature type="compositionally biased region" description="Low complexity" evidence="1">
    <location>
        <begin position="295"/>
        <end position="324"/>
    </location>
</feature>
<dbReference type="PANTHER" id="PTHR33492:SF12">
    <property type="entry name" value="HOMEODOMAIN-LIKE SUPERFAMILY PROTEIN-RELATED"/>
    <property type="match status" value="1"/>
</dbReference>
<dbReference type="Gramene" id="FCD_00036510-RA">
    <property type="protein sequence ID" value="FCD_00036510-RA:cds"/>
    <property type="gene ID" value="FCD_00036510"/>
</dbReference>
<dbReference type="EMBL" id="BTGU01000097">
    <property type="protein sequence ID" value="GMN60317.1"/>
    <property type="molecule type" value="Genomic_DNA"/>
</dbReference>
<evidence type="ECO:0000259" key="2">
    <source>
        <dbReference type="PROSITE" id="PS50090"/>
    </source>
</evidence>
<dbReference type="PANTHER" id="PTHR33492">
    <property type="entry name" value="OSJNBA0043A12.37 PROTEIN-RELATED"/>
    <property type="match status" value="1"/>
</dbReference>